<comment type="caution">
    <text evidence="1">The sequence shown here is derived from an EMBL/GenBank/DDBJ whole genome shotgun (WGS) entry which is preliminary data.</text>
</comment>
<evidence type="ECO:0000313" key="2">
    <source>
        <dbReference type="Proteomes" id="UP000490800"/>
    </source>
</evidence>
<organism evidence="1 2">
    <name type="scientific">Paenibacillus lutrae</name>
    <dbReference type="NCBI Taxonomy" id="2078573"/>
    <lineage>
        <taxon>Bacteria</taxon>
        <taxon>Bacillati</taxon>
        <taxon>Bacillota</taxon>
        <taxon>Bacilli</taxon>
        <taxon>Bacillales</taxon>
        <taxon>Paenibacillaceae</taxon>
        <taxon>Paenibacillus</taxon>
    </lineage>
</organism>
<proteinExistence type="predicted"/>
<dbReference type="Proteomes" id="UP000490800">
    <property type="component" value="Unassembled WGS sequence"/>
</dbReference>
<reference evidence="1 2" key="1">
    <citation type="journal article" date="2019" name="Microorganisms">
        <title>Paenibacillus lutrae sp. nov., A Chitinolytic Species Isolated from A River Otter in Castril Natural Park, Granada, Spain.</title>
        <authorList>
            <person name="Rodriguez M."/>
            <person name="Reina J.C."/>
            <person name="Bejar V."/>
            <person name="Llamas I."/>
        </authorList>
    </citation>
    <scope>NUCLEOTIDE SEQUENCE [LARGE SCALE GENOMIC DNA]</scope>
    <source>
        <strain evidence="1 2">N10</strain>
    </source>
</reference>
<accession>A0A7X3JZB5</accession>
<protein>
    <submittedName>
        <fullName evidence="1">Uncharacterized protein</fullName>
    </submittedName>
</protein>
<evidence type="ECO:0000313" key="1">
    <source>
        <dbReference type="EMBL" id="MVO99856.1"/>
    </source>
</evidence>
<keyword evidence="2" id="KW-1185">Reference proteome</keyword>
<sequence length="85" mass="9731">MKPNIKYLIIWSCCHFQRTILRPVTSIFAQTNQNPVKEKAKTLAWKIVSDYGVSGIQYAIRDQSYFSLFDKKPVDPDPFGTMSTG</sequence>
<name>A0A7X3JZB5_9BACL</name>
<dbReference type="AlphaFoldDB" id="A0A7X3JZB5"/>
<dbReference type="EMBL" id="RHLK01000004">
    <property type="protein sequence ID" value="MVO99856.1"/>
    <property type="molecule type" value="Genomic_DNA"/>
</dbReference>
<gene>
    <name evidence="1" type="ORF">EDM21_09975</name>
</gene>